<keyword evidence="2" id="KW-1185">Reference proteome</keyword>
<accession>A0ABR3JQU3</accession>
<proteinExistence type="predicted"/>
<organism evidence="1 2">
    <name type="scientific">Hohenbuehelia grisea</name>
    <dbReference type="NCBI Taxonomy" id="104357"/>
    <lineage>
        <taxon>Eukaryota</taxon>
        <taxon>Fungi</taxon>
        <taxon>Dikarya</taxon>
        <taxon>Basidiomycota</taxon>
        <taxon>Agaricomycotina</taxon>
        <taxon>Agaricomycetes</taxon>
        <taxon>Agaricomycetidae</taxon>
        <taxon>Agaricales</taxon>
        <taxon>Pleurotineae</taxon>
        <taxon>Pleurotaceae</taxon>
        <taxon>Hohenbuehelia</taxon>
    </lineage>
</organism>
<dbReference type="EMBL" id="JASNQZ010000005">
    <property type="protein sequence ID" value="KAL0957416.1"/>
    <property type="molecule type" value="Genomic_DNA"/>
</dbReference>
<dbReference type="Gene3D" id="2.60.120.260">
    <property type="entry name" value="Galactose-binding domain-like"/>
    <property type="match status" value="2"/>
</dbReference>
<evidence type="ECO:0000313" key="1">
    <source>
        <dbReference type="EMBL" id="KAL0957416.1"/>
    </source>
</evidence>
<gene>
    <name evidence="1" type="ORF">HGRIS_001215</name>
</gene>
<evidence type="ECO:0000313" key="2">
    <source>
        <dbReference type="Proteomes" id="UP001556367"/>
    </source>
</evidence>
<reference evidence="2" key="1">
    <citation type="submission" date="2024-06" db="EMBL/GenBank/DDBJ databases">
        <title>Multi-omics analyses provide insights into the biosynthesis of the anticancer antibiotic pleurotin in Hohenbuehelia grisea.</title>
        <authorList>
            <person name="Weaver J.A."/>
            <person name="Alberti F."/>
        </authorList>
    </citation>
    <scope>NUCLEOTIDE SEQUENCE [LARGE SCALE GENOMIC DNA]</scope>
    <source>
        <strain evidence="2">T-177</strain>
    </source>
</reference>
<comment type="caution">
    <text evidence="1">The sequence shown here is derived from an EMBL/GenBank/DDBJ whole genome shotgun (WGS) entry which is preliminary data.</text>
</comment>
<protein>
    <submittedName>
        <fullName evidence="1">Uncharacterized protein</fullName>
    </submittedName>
</protein>
<name>A0ABR3JQU3_9AGAR</name>
<dbReference type="Proteomes" id="UP001556367">
    <property type="component" value="Unassembled WGS sequence"/>
</dbReference>
<sequence>MRQHRNAYSTVTRSIPHFHYLTSMAAFNLTVENNSPLITYDPINAWSDSRSSWHSTQAQGATATIEFKGTGISVYGSRKNYGGYEVSVDTRIITSDSPTMPDATEASLLGTVAGLNNGPHTAIIMVNGSVVDIDYIEIQGLIPLERSSVWTQSIDDSDPQISYVPSTAWQLSSRRDFMGGTLHFTNDISASASLRFTGNAVAVYGTIGPDHADIQVTLDGNDVLVPGGSSRQGALSR</sequence>